<reference evidence="2" key="2">
    <citation type="submission" date="2023-01" db="EMBL/GenBank/DDBJ databases">
        <authorList>
            <person name="Sun Q."/>
            <person name="Evtushenko L."/>
        </authorList>
    </citation>
    <scope>NUCLEOTIDE SEQUENCE</scope>
    <source>
        <strain evidence="2">VKM Ac-1246</strain>
    </source>
</reference>
<dbReference type="InterPro" id="IPR010093">
    <property type="entry name" value="SinI_DNA-bd"/>
</dbReference>
<protein>
    <recommendedName>
        <fullName evidence="1">Helix-turn-helix domain-containing protein</fullName>
    </recommendedName>
</protein>
<organism evidence="2 3">
    <name type="scientific">Nocardioides luteus</name>
    <dbReference type="NCBI Taxonomy" id="1844"/>
    <lineage>
        <taxon>Bacteria</taxon>
        <taxon>Bacillati</taxon>
        <taxon>Actinomycetota</taxon>
        <taxon>Actinomycetes</taxon>
        <taxon>Propionibacteriales</taxon>
        <taxon>Nocardioidaceae</taxon>
        <taxon>Nocardioides</taxon>
    </lineage>
</organism>
<keyword evidence="3" id="KW-1185">Reference proteome</keyword>
<name>A0ABQ5SWD4_9ACTN</name>
<dbReference type="Proteomes" id="UP001142292">
    <property type="component" value="Unassembled WGS sequence"/>
</dbReference>
<evidence type="ECO:0000313" key="2">
    <source>
        <dbReference type="EMBL" id="GLJ68274.1"/>
    </source>
</evidence>
<dbReference type="RefSeq" id="WP_189120686.1">
    <property type="nucleotide sequence ID" value="NZ_BMRK01000028.1"/>
</dbReference>
<proteinExistence type="predicted"/>
<dbReference type="InterPro" id="IPR041657">
    <property type="entry name" value="HTH_17"/>
</dbReference>
<evidence type="ECO:0000259" key="1">
    <source>
        <dbReference type="Pfam" id="PF12728"/>
    </source>
</evidence>
<feature type="domain" description="Helix-turn-helix" evidence="1">
    <location>
        <begin position="6"/>
        <end position="54"/>
    </location>
</feature>
<dbReference type="Pfam" id="PF12728">
    <property type="entry name" value="HTH_17"/>
    <property type="match status" value="1"/>
</dbReference>
<accession>A0ABQ5SWD4</accession>
<evidence type="ECO:0000313" key="3">
    <source>
        <dbReference type="Proteomes" id="UP001142292"/>
    </source>
</evidence>
<gene>
    <name evidence="2" type="ORF">GCM10017579_23100</name>
</gene>
<reference evidence="2" key="1">
    <citation type="journal article" date="2014" name="Int. J. Syst. Evol. Microbiol.">
        <title>Complete genome of a new Firmicutes species belonging to the dominant human colonic microbiota ('Ruminococcus bicirculans') reveals two chromosomes and a selective capacity to utilize plant glucans.</title>
        <authorList>
            <consortium name="NISC Comparative Sequencing Program"/>
            <person name="Wegmann U."/>
            <person name="Louis P."/>
            <person name="Goesmann A."/>
            <person name="Henrissat B."/>
            <person name="Duncan S.H."/>
            <person name="Flint H.J."/>
        </authorList>
    </citation>
    <scope>NUCLEOTIDE SEQUENCE</scope>
    <source>
        <strain evidence="2">VKM Ac-1246</strain>
    </source>
</reference>
<dbReference type="EMBL" id="BSEL01000005">
    <property type="protein sequence ID" value="GLJ68274.1"/>
    <property type="molecule type" value="Genomic_DNA"/>
</dbReference>
<comment type="caution">
    <text evidence="2">The sequence shown here is derived from an EMBL/GenBank/DDBJ whole genome shotgun (WGS) entry which is preliminary data.</text>
</comment>
<dbReference type="NCBIfam" id="TIGR01764">
    <property type="entry name" value="excise"/>
    <property type="match status" value="1"/>
</dbReference>
<sequence length="58" mass="6641">MDEKLLYRISEVAFYLSLSRSKTYELVRVGHLPSVKIDGIRRVRGSDVVQYVEGLRAA</sequence>